<name>A0A3N4LUP2_9PEZI</name>
<dbReference type="EMBL" id="ML121533">
    <property type="protein sequence ID" value="RPB26634.1"/>
    <property type="molecule type" value="Genomic_DNA"/>
</dbReference>
<feature type="transmembrane region" description="Helical" evidence="1">
    <location>
        <begin position="12"/>
        <end position="37"/>
    </location>
</feature>
<proteinExistence type="predicted"/>
<gene>
    <name evidence="2" type="ORF">L211DRAFT_644331</name>
</gene>
<sequence>MFMVHDSHFMSWCSVFPYWFLFRAFKVFFSLFSFHVWSFGRSSICLPVYFAYSFFPVLTKVMSFPLRTLSHYRTIPLRAEL</sequence>
<dbReference type="Proteomes" id="UP000267821">
    <property type="component" value="Unassembled WGS sequence"/>
</dbReference>
<reference evidence="2 3" key="1">
    <citation type="journal article" date="2018" name="Nat. Ecol. Evol.">
        <title>Pezizomycetes genomes reveal the molecular basis of ectomycorrhizal truffle lifestyle.</title>
        <authorList>
            <person name="Murat C."/>
            <person name="Payen T."/>
            <person name="Noel B."/>
            <person name="Kuo A."/>
            <person name="Morin E."/>
            <person name="Chen J."/>
            <person name="Kohler A."/>
            <person name="Krizsan K."/>
            <person name="Balestrini R."/>
            <person name="Da Silva C."/>
            <person name="Montanini B."/>
            <person name="Hainaut M."/>
            <person name="Levati E."/>
            <person name="Barry K.W."/>
            <person name="Belfiori B."/>
            <person name="Cichocki N."/>
            <person name="Clum A."/>
            <person name="Dockter R.B."/>
            <person name="Fauchery L."/>
            <person name="Guy J."/>
            <person name="Iotti M."/>
            <person name="Le Tacon F."/>
            <person name="Lindquist E.A."/>
            <person name="Lipzen A."/>
            <person name="Malagnac F."/>
            <person name="Mello A."/>
            <person name="Molinier V."/>
            <person name="Miyauchi S."/>
            <person name="Poulain J."/>
            <person name="Riccioni C."/>
            <person name="Rubini A."/>
            <person name="Sitrit Y."/>
            <person name="Splivallo R."/>
            <person name="Traeger S."/>
            <person name="Wang M."/>
            <person name="Zifcakova L."/>
            <person name="Wipf D."/>
            <person name="Zambonelli A."/>
            <person name="Paolocci F."/>
            <person name="Nowrousian M."/>
            <person name="Ottonello S."/>
            <person name="Baldrian P."/>
            <person name="Spatafora J.W."/>
            <person name="Henrissat B."/>
            <person name="Nagy L.G."/>
            <person name="Aury J.M."/>
            <person name="Wincker P."/>
            <person name="Grigoriev I.V."/>
            <person name="Bonfante P."/>
            <person name="Martin F.M."/>
        </authorList>
    </citation>
    <scope>NUCLEOTIDE SEQUENCE [LARGE SCALE GENOMIC DNA]</scope>
    <source>
        <strain evidence="2 3">ATCC MYA-4762</strain>
    </source>
</reference>
<keyword evidence="1" id="KW-0812">Transmembrane</keyword>
<dbReference type="InParanoid" id="A0A3N4LUP2"/>
<organism evidence="2 3">
    <name type="scientific">Terfezia boudieri ATCC MYA-4762</name>
    <dbReference type="NCBI Taxonomy" id="1051890"/>
    <lineage>
        <taxon>Eukaryota</taxon>
        <taxon>Fungi</taxon>
        <taxon>Dikarya</taxon>
        <taxon>Ascomycota</taxon>
        <taxon>Pezizomycotina</taxon>
        <taxon>Pezizomycetes</taxon>
        <taxon>Pezizales</taxon>
        <taxon>Pezizaceae</taxon>
        <taxon>Terfezia</taxon>
    </lineage>
</organism>
<feature type="transmembrane region" description="Helical" evidence="1">
    <location>
        <begin position="49"/>
        <end position="69"/>
    </location>
</feature>
<accession>A0A3N4LUP2</accession>
<keyword evidence="1" id="KW-1133">Transmembrane helix</keyword>
<protein>
    <submittedName>
        <fullName evidence="2">Uncharacterized protein</fullName>
    </submittedName>
</protein>
<evidence type="ECO:0000313" key="2">
    <source>
        <dbReference type="EMBL" id="RPB26634.1"/>
    </source>
</evidence>
<keyword evidence="3" id="KW-1185">Reference proteome</keyword>
<evidence type="ECO:0000313" key="3">
    <source>
        <dbReference type="Proteomes" id="UP000267821"/>
    </source>
</evidence>
<evidence type="ECO:0000256" key="1">
    <source>
        <dbReference type="SAM" id="Phobius"/>
    </source>
</evidence>
<dbReference type="AlphaFoldDB" id="A0A3N4LUP2"/>
<keyword evidence="1" id="KW-0472">Membrane</keyword>